<feature type="chain" id="PRO_5035889445" evidence="1">
    <location>
        <begin position="21"/>
        <end position="126"/>
    </location>
</feature>
<proteinExistence type="predicted"/>
<organism evidence="2 3">
    <name type="scientific">Olea europaea subsp. europaea</name>
    <dbReference type="NCBI Taxonomy" id="158383"/>
    <lineage>
        <taxon>Eukaryota</taxon>
        <taxon>Viridiplantae</taxon>
        <taxon>Streptophyta</taxon>
        <taxon>Embryophyta</taxon>
        <taxon>Tracheophyta</taxon>
        <taxon>Spermatophyta</taxon>
        <taxon>Magnoliopsida</taxon>
        <taxon>eudicotyledons</taxon>
        <taxon>Gunneridae</taxon>
        <taxon>Pentapetalae</taxon>
        <taxon>asterids</taxon>
        <taxon>lamiids</taxon>
        <taxon>Lamiales</taxon>
        <taxon>Oleaceae</taxon>
        <taxon>Oleeae</taxon>
        <taxon>Olea</taxon>
    </lineage>
</organism>
<accession>A0A8S0P6G1</accession>
<evidence type="ECO:0000256" key="1">
    <source>
        <dbReference type="SAM" id="SignalP"/>
    </source>
</evidence>
<comment type="caution">
    <text evidence="2">The sequence shown here is derived from an EMBL/GenBank/DDBJ whole genome shotgun (WGS) entry which is preliminary data.</text>
</comment>
<dbReference type="OrthoDB" id="1706811at2759"/>
<evidence type="ECO:0000313" key="3">
    <source>
        <dbReference type="Proteomes" id="UP000594638"/>
    </source>
</evidence>
<gene>
    <name evidence="2" type="ORF">OLEA9_A058259</name>
</gene>
<keyword evidence="1" id="KW-0732">Signal</keyword>
<dbReference type="AlphaFoldDB" id="A0A8S0P6G1"/>
<dbReference type="Gramene" id="OE9A058259T1">
    <property type="protein sequence ID" value="OE9A058259C1"/>
    <property type="gene ID" value="OE9A058259"/>
</dbReference>
<protein>
    <submittedName>
        <fullName evidence="2">Uncharacterized protein</fullName>
    </submittedName>
</protein>
<reference evidence="2 3" key="1">
    <citation type="submission" date="2019-12" db="EMBL/GenBank/DDBJ databases">
        <authorList>
            <person name="Alioto T."/>
            <person name="Alioto T."/>
            <person name="Gomez Garrido J."/>
        </authorList>
    </citation>
    <scope>NUCLEOTIDE SEQUENCE [LARGE SCALE GENOMIC DNA]</scope>
</reference>
<feature type="signal peptide" evidence="1">
    <location>
        <begin position="1"/>
        <end position="20"/>
    </location>
</feature>
<dbReference type="Proteomes" id="UP000594638">
    <property type="component" value="Unassembled WGS sequence"/>
</dbReference>
<name>A0A8S0P6G1_OLEEU</name>
<keyword evidence="3" id="KW-1185">Reference proteome</keyword>
<evidence type="ECO:0000313" key="2">
    <source>
        <dbReference type="EMBL" id="CAA2933633.1"/>
    </source>
</evidence>
<sequence>MLPMGSLVLVISAWDNAILANNLGTLSPQCPNKSFKYCKKRGNIIKESPIRPPKPVSRALQAVNVPAIDPSLSSIADSSASAAVMSQGTPIHPSLTPEMVQQMILSAFSTLGLQGAGNGTIDSKGA</sequence>
<dbReference type="EMBL" id="CACTIH010000005">
    <property type="protein sequence ID" value="CAA2933633.1"/>
    <property type="molecule type" value="Genomic_DNA"/>
</dbReference>